<feature type="coiled-coil region" evidence="1">
    <location>
        <begin position="74"/>
        <end position="101"/>
    </location>
</feature>
<comment type="caution">
    <text evidence="3">The sequence shown here is derived from an EMBL/GenBank/DDBJ whole genome shotgun (WGS) entry which is preliminary data.</text>
</comment>
<keyword evidence="1" id="KW-0175">Coiled coil</keyword>
<dbReference type="SUPFAM" id="SSF50370">
    <property type="entry name" value="Ricin B-like lectins"/>
    <property type="match status" value="2"/>
</dbReference>
<dbReference type="InterPro" id="IPR035992">
    <property type="entry name" value="Ricin_B-like_lectins"/>
</dbReference>
<evidence type="ECO:0000313" key="3">
    <source>
        <dbReference type="EMBL" id="OXA49137.1"/>
    </source>
</evidence>
<proteinExistence type="predicted"/>
<accession>A0A226DWP1</accession>
<feature type="domain" description="Ricin B lectin" evidence="2">
    <location>
        <begin position="505"/>
        <end position="586"/>
    </location>
</feature>
<dbReference type="InterPro" id="IPR000772">
    <property type="entry name" value="Ricin_B_lectin"/>
</dbReference>
<dbReference type="AlphaFoldDB" id="A0A226DWP1"/>
<organism evidence="3 4">
    <name type="scientific">Folsomia candida</name>
    <name type="common">Springtail</name>
    <dbReference type="NCBI Taxonomy" id="158441"/>
    <lineage>
        <taxon>Eukaryota</taxon>
        <taxon>Metazoa</taxon>
        <taxon>Ecdysozoa</taxon>
        <taxon>Arthropoda</taxon>
        <taxon>Hexapoda</taxon>
        <taxon>Collembola</taxon>
        <taxon>Entomobryomorpha</taxon>
        <taxon>Isotomoidea</taxon>
        <taxon>Isotomidae</taxon>
        <taxon>Proisotominae</taxon>
        <taxon>Folsomia</taxon>
    </lineage>
</organism>
<sequence>MPTSMAPERSGWGPQRGKTVIEQQQSPRISTEHICTYTNSICSSSRQQQSHRISTEVFCTYNSFTQKVPMSEKIANLENHIDKVEQVVEHLEQSLDRMEKWIHKFDKIWNPSPPQFEKLPLVVHPTRSRCEGIICHTCGGVPTPKLKFFVATHDLTYNSEEVKFQDPAYNKSCVARSMPLRLFTHNYNNRALRCVLIHDSVPNPSSLLAVQAVTNITVLFSPKSSGDQESHIAQVGAPVDIMYTLYANPRPAIQWKIGDTVLLENSTFEHYEVLPLQTKHYSAYSPLYTSVLRINPFKIEDLLVKFQANFTNEYGSLVVYQIKMILKKLPPDTDIEKYRKLSGLIRSRSVPVNVRSHASEITENIFPSDIWIVKGNATFQNLQSKLCLSDTGVLNTTICADNDDSQKWTISSNQSISNVQSGRCLTLHQHPYNPVRLGACVENHVSQLFDLWGSLRPPFPTKDGLRVKSVLMDEHYQACLQDVDGLITKTNCTPSSGTWMWVNNSIQSFETARCLDGLSDTLGRLYSRPCTSDYSNYQRWRFHMDGSIINERTGKCVTTRYNGIYLNPCLSTSNQRYNTNGGNVIIRRLEVFEPSLHQDFGKTNLCLSDENGDLVFETCYINEE</sequence>
<protein>
    <submittedName>
        <fullName evidence="3">Actinohivin</fullName>
    </submittedName>
</protein>
<dbReference type="EMBL" id="LNIX01000010">
    <property type="protein sequence ID" value="OXA49137.1"/>
    <property type="molecule type" value="Genomic_DNA"/>
</dbReference>
<evidence type="ECO:0000313" key="4">
    <source>
        <dbReference type="Proteomes" id="UP000198287"/>
    </source>
</evidence>
<dbReference type="Gene3D" id="2.80.10.50">
    <property type="match status" value="2"/>
</dbReference>
<evidence type="ECO:0000256" key="1">
    <source>
        <dbReference type="SAM" id="Coils"/>
    </source>
</evidence>
<dbReference type="CDD" id="cd23415">
    <property type="entry name" value="beta-trefoil_Ricin_AH"/>
    <property type="match status" value="1"/>
</dbReference>
<name>A0A226DWP1_FOLCA</name>
<keyword evidence="4" id="KW-1185">Reference proteome</keyword>
<gene>
    <name evidence="3" type="ORF">Fcan01_15992</name>
</gene>
<reference evidence="3 4" key="1">
    <citation type="submission" date="2015-12" db="EMBL/GenBank/DDBJ databases">
        <title>The genome of Folsomia candida.</title>
        <authorList>
            <person name="Faddeeva A."/>
            <person name="Derks M.F."/>
            <person name="Anvar Y."/>
            <person name="Smit S."/>
            <person name="Van Straalen N."/>
            <person name="Roelofs D."/>
        </authorList>
    </citation>
    <scope>NUCLEOTIDE SEQUENCE [LARGE SCALE GENOMIC DNA]</scope>
    <source>
        <strain evidence="3 4">VU population</strain>
        <tissue evidence="3">Whole body</tissue>
    </source>
</reference>
<dbReference type="Pfam" id="PF00652">
    <property type="entry name" value="Ricin_B_lectin"/>
    <property type="match status" value="1"/>
</dbReference>
<evidence type="ECO:0000259" key="2">
    <source>
        <dbReference type="Pfam" id="PF00652"/>
    </source>
</evidence>
<dbReference type="Proteomes" id="UP000198287">
    <property type="component" value="Unassembled WGS sequence"/>
</dbReference>
<dbReference type="PROSITE" id="PS50231">
    <property type="entry name" value="RICIN_B_LECTIN"/>
    <property type="match status" value="2"/>
</dbReference>